<evidence type="ECO:0000256" key="2">
    <source>
        <dbReference type="SAM" id="MobiDB-lite"/>
    </source>
</evidence>
<dbReference type="RefSeq" id="XP_001433405.1">
    <property type="nucleotide sequence ID" value="XM_001433368.1"/>
</dbReference>
<feature type="compositionally biased region" description="Basic and acidic residues" evidence="2">
    <location>
        <begin position="498"/>
        <end position="510"/>
    </location>
</feature>
<dbReference type="AlphaFoldDB" id="A0C5E1"/>
<keyword evidence="4" id="KW-1185">Reference proteome</keyword>
<dbReference type="PANTHER" id="PTHR46518:SF1">
    <property type="entry name" value="OUTER DYNEIN ARM-DOCKING COMPLEX SUBUNIT 3"/>
    <property type="match status" value="1"/>
</dbReference>
<feature type="compositionally biased region" description="Basic and acidic residues" evidence="2">
    <location>
        <begin position="543"/>
        <end position="573"/>
    </location>
</feature>
<dbReference type="InParanoid" id="A0C5E1"/>
<dbReference type="HOGENOM" id="CLU_441810_0_0_1"/>
<dbReference type="InterPro" id="IPR033192">
    <property type="entry name" value="ODAD3"/>
</dbReference>
<accession>A0C5E1</accession>
<feature type="region of interest" description="Disordered" evidence="2">
    <location>
        <begin position="498"/>
        <end position="573"/>
    </location>
</feature>
<sequence>MQPTEVYLFLLSQETQLMSSSSRMKTDKFISTQAVAMRSIQKAIKKQDLSFILGSFNNYQGASQQQNESLQLFQMEEKEVHLKLGELRKEFDTYHTSSLYKEKEISQFKDQLLKLNLEESELINNTTELTKELECSKSEYVQAKQRFEESQMSEKSYVHVVNRLKHDVLCFRKKLNEMGDVFEKKQAEAYQADAKQWESIQLNQMTRKLCDEMMNNIEIEKNNRQRQIAQYNKQIKAQLIAKEKRDERMIKQREIAEHASNDKDASEKKWRKLLLVHKVVHSLLKNKMEKEMEKFTVVETAFQEIKTATGISEAQEIVQKFLTKEATYGQLLGTIAENERKIEHLKRMKDNLRKRLQELKDDIQIMEMNAKPSKKGIDSEIYKQFYIIDDRAKKAEIMKQKLYTWSIKMLGKIEKASMQFLDERTNYYNVYPRGKDVELFEQLQKLIFEDIEQARPEEILQIIGEVNRSNIRNDTLNEEYLKKNVRIKYKKLTQREAIKRTKSMDSKADLSNRSLSQFGQSSDSSAEPSFYESESEGNTVDENSEKNHFNYLRDEAKQVKKQKKKDDGSEGKK</sequence>
<gene>
    <name evidence="3" type="ORF">GSPATT00006507001</name>
</gene>
<dbReference type="OMA" id="DIQIMEM"/>
<dbReference type="GO" id="GO:0036064">
    <property type="term" value="C:ciliary basal body"/>
    <property type="evidence" value="ECO:0000318"/>
    <property type="project" value="GO_Central"/>
</dbReference>
<dbReference type="PANTHER" id="PTHR46518">
    <property type="entry name" value="COILED-COIL DOMAIN-CONTAINING PROTEIN 151"/>
    <property type="match status" value="1"/>
</dbReference>
<dbReference type="GO" id="GO:0003341">
    <property type="term" value="P:cilium movement"/>
    <property type="evidence" value="ECO:0000318"/>
    <property type="project" value="GO_Central"/>
</dbReference>
<dbReference type="eggNOG" id="ENOG502SHRE">
    <property type="taxonomic scope" value="Eukaryota"/>
</dbReference>
<dbReference type="GeneID" id="5019190"/>
<dbReference type="EMBL" id="CT868041">
    <property type="protein sequence ID" value="CAK66008.1"/>
    <property type="molecule type" value="Genomic_DNA"/>
</dbReference>
<feature type="coiled-coil region" evidence="1">
    <location>
        <begin position="335"/>
        <end position="369"/>
    </location>
</feature>
<dbReference type="OrthoDB" id="10255247at2759"/>
<evidence type="ECO:0000256" key="1">
    <source>
        <dbReference type="SAM" id="Coils"/>
    </source>
</evidence>
<name>A0C5E1_PARTE</name>
<feature type="compositionally biased region" description="Low complexity" evidence="2">
    <location>
        <begin position="514"/>
        <end position="525"/>
    </location>
</feature>
<dbReference type="KEGG" id="ptm:GSPATT00006507001"/>
<dbReference type="Proteomes" id="UP000000600">
    <property type="component" value="Unassembled WGS sequence"/>
</dbReference>
<organism evidence="3 4">
    <name type="scientific">Paramecium tetraurelia</name>
    <dbReference type="NCBI Taxonomy" id="5888"/>
    <lineage>
        <taxon>Eukaryota</taxon>
        <taxon>Sar</taxon>
        <taxon>Alveolata</taxon>
        <taxon>Ciliophora</taxon>
        <taxon>Intramacronucleata</taxon>
        <taxon>Oligohymenophorea</taxon>
        <taxon>Peniculida</taxon>
        <taxon>Parameciidae</taxon>
        <taxon>Paramecium</taxon>
    </lineage>
</organism>
<evidence type="ECO:0000313" key="4">
    <source>
        <dbReference type="Proteomes" id="UP000000600"/>
    </source>
</evidence>
<reference evidence="3 4" key="1">
    <citation type="journal article" date="2006" name="Nature">
        <title>Global trends of whole-genome duplications revealed by the ciliate Paramecium tetraurelia.</title>
        <authorList>
            <consortium name="Genoscope"/>
            <person name="Aury J.-M."/>
            <person name="Jaillon O."/>
            <person name="Duret L."/>
            <person name="Noel B."/>
            <person name="Jubin C."/>
            <person name="Porcel B.M."/>
            <person name="Segurens B."/>
            <person name="Daubin V."/>
            <person name="Anthouard V."/>
            <person name="Aiach N."/>
            <person name="Arnaiz O."/>
            <person name="Billaut A."/>
            <person name="Beisson J."/>
            <person name="Blanc I."/>
            <person name="Bouhouche K."/>
            <person name="Camara F."/>
            <person name="Duharcourt S."/>
            <person name="Guigo R."/>
            <person name="Gogendeau D."/>
            <person name="Katinka M."/>
            <person name="Keller A.-M."/>
            <person name="Kissmehl R."/>
            <person name="Klotz C."/>
            <person name="Koll F."/>
            <person name="Le Moue A."/>
            <person name="Lepere C."/>
            <person name="Malinsky S."/>
            <person name="Nowacki M."/>
            <person name="Nowak J.K."/>
            <person name="Plattner H."/>
            <person name="Poulain J."/>
            <person name="Ruiz F."/>
            <person name="Serrano V."/>
            <person name="Zagulski M."/>
            <person name="Dessen P."/>
            <person name="Betermier M."/>
            <person name="Weissenbach J."/>
            <person name="Scarpelli C."/>
            <person name="Schachter V."/>
            <person name="Sperling L."/>
            <person name="Meyer E."/>
            <person name="Cohen J."/>
            <person name="Wincker P."/>
        </authorList>
    </citation>
    <scope>NUCLEOTIDE SEQUENCE [LARGE SCALE GENOMIC DNA]</scope>
    <source>
        <strain evidence="3 4">Stock d4-2</strain>
    </source>
</reference>
<evidence type="ECO:0008006" key="5">
    <source>
        <dbReference type="Google" id="ProtNLM"/>
    </source>
</evidence>
<protein>
    <recommendedName>
        <fullName evidence="5">Dynein regulatory complex protein 1/2 N-terminal domain-containing protein</fullName>
    </recommendedName>
</protein>
<dbReference type="GO" id="GO:0097542">
    <property type="term" value="C:ciliary tip"/>
    <property type="evidence" value="ECO:0000318"/>
    <property type="project" value="GO_Central"/>
</dbReference>
<dbReference type="GO" id="GO:0036158">
    <property type="term" value="P:outer dynein arm assembly"/>
    <property type="evidence" value="ECO:0000318"/>
    <property type="project" value="GO_Central"/>
</dbReference>
<evidence type="ECO:0000313" key="3">
    <source>
        <dbReference type="EMBL" id="CAK66008.1"/>
    </source>
</evidence>
<proteinExistence type="predicted"/>
<keyword evidence="1" id="KW-0175">Coiled coil</keyword>
<dbReference type="GO" id="GO:0035253">
    <property type="term" value="C:ciliary rootlet"/>
    <property type="evidence" value="ECO:0000318"/>
    <property type="project" value="GO_Central"/>
</dbReference>